<comment type="caution">
    <text evidence="3">The sequence shown here is derived from an EMBL/GenBank/DDBJ whole genome shotgun (WGS) entry which is preliminary data.</text>
</comment>
<sequence>MGPSESESFRHVLPDEGDCGPGVQQAIHHHVVSVWPISASTGGLESFPGGASHDQKTLVGAVRL</sequence>
<protein>
    <submittedName>
        <fullName evidence="3">Uncharacterized protein</fullName>
    </submittedName>
</protein>
<dbReference type="OrthoDB" id="5918222at2759"/>
<reference evidence="3 4" key="1">
    <citation type="submission" date="2015-01" db="EMBL/GenBank/DDBJ databases">
        <title>Evolution of Trichinella species and genotypes.</title>
        <authorList>
            <person name="Korhonen P.K."/>
            <person name="Edoardo P."/>
            <person name="Giuseppe L.R."/>
            <person name="Gasser R.B."/>
        </authorList>
    </citation>
    <scope>NUCLEOTIDE SEQUENCE [LARGE SCALE GENOMIC DNA]</scope>
    <source>
        <strain evidence="3">ISS3</strain>
    </source>
</reference>
<dbReference type="EMBL" id="JYDH01000525">
    <property type="protein sequence ID" value="KRY26201.1"/>
    <property type="molecule type" value="Genomic_DNA"/>
</dbReference>
<dbReference type="AlphaFoldDB" id="A0A0V1ANU3"/>
<accession>A0A0V1ANU3</accession>
<evidence type="ECO:0000313" key="4">
    <source>
        <dbReference type="Proteomes" id="UP000054776"/>
    </source>
</evidence>
<name>A0A0V1ANU3_TRISP</name>
<dbReference type="EMBL" id="JYDH01000967">
    <property type="protein sequence ID" value="KRY25423.1"/>
    <property type="molecule type" value="Genomic_DNA"/>
</dbReference>
<evidence type="ECO:0000256" key="1">
    <source>
        <dbReference type="SAM" id="MobiDB-lite"/>
    </source>
</evidence>
<keyword evidence="4" id="KW-1185">Reference proteome</keyword>
<evidence type="ECO:0000313" key="3">
    <source>
        <dbReference type="EMBL" id="KRY26201.1"/>
    </source>
</evidence>
<proteinExistence type="predicted"/>
<gene>
    <name evidence="2" type="ORF">T01_10738</name>
    <name evidence="3" type="ORF">T01_6376</name>
</gene>
<feature type="region of interest" description="Disordered" evidence="1">
    <location>
        <begin position="1"/>
        <end position="21"/>
    </location>
</feature>
<evidence type="ECO:0000313" key="2">
    <source>
        <dbReference type="EMBL" id="KRY25423.1"/>
    </source>
</evidence>
<organism evidence="3 4">
    <name type="scientific">Trichinella spiralis</name>
    <name type="common">Trichina worm</name>
    <dbReference type="NCBI Taxonomy" id="6334"/>
    <lineage>
        <taxon>Eukaryota</taxon>
        <taxon>Metazoa</taxon>
        <taxon>Ecdysozoa</taxon>
        <taxon>Nematoda</taxon>
        <taxon>Enoplea</taxon>
        <taxon>Dorylaimia</taxon>
        <taxon>Trichinellida</taxon>
        <taxon>Trichinellidae</taxon>
        <taxon>Trichinella</taxon>
    </lineage>
</organism>
<dbReference type="InParanoid" id="A0A0V1ANU3"/>
<dbReference type="Proteomes" id="UP000054776">
    <property type="component" value="Unassembled WGS sequence"/>
</dbReference>